<gene>
    <name evidence="1" type="ORF">FILTAD_00772</name>
</gene>
<keyword evidence="2" id="KW-1185">Reference proteome</keyword>
<dbReference type="EMBL" id="UXAV01000023">
    <property type="protein sequence ID" value="VDC22563.1"/>
    <property type="molecule type" value="Genomic_DNA"/>
</dbReference>
<accession>A0A3P5WG79</accession>
<dbReference type="Pfam" id="PF14044">
    <property type="entry name" value="NETI"/>
    <property type="match status" value="1"/>
</dbReference>
<name>A0A3P5WG79_9BACL</name>
<protein>
    <recommendedName>
        <fullName evidence="3">NETI protein</fullName>
    </recommendedName>
</protein>
<dbReference type="OrthoDB" id="2354098at2"/>
<evidence type="ECO:0000313" key="2">
    <source>
        <dbReference type="Proteomes" id="UP000270468"/>
    </source>
</evidence>
<evidence type="ECO:0008006" key="3">
    <source>
        <dbReference type="Google" id="ProtNLM"/>
    </source>
</evidence>
<reference evidence="1 2" key="1">
    <citation type="submission" date="2018-11" db="EMBL/GenBank/DDBJ databases">
        <authorList>
            <person name="Criscuolo A."/>
        </authorList>
    </citation>
    <scope>NUCLEOTIDE SEQUENCE [LARGE SCALE GENOMIC DNA]</scope>
    <source>
        <strain evidence="1">ATB-66</strain>
    </source>
</reference>
<evidence type="ECO:0000313" key="1">
    <source>
        <dbReference type="EMBL" id="VDC22563.1"/>
    </source>
</evidence>
<proteinExistence type="predicted"/>
<organism evidence="1 2">
    <name type="scientific">Filibacter tadaridae</name>
    <dbReference type="NCBI Taxonomy" id="2483811"/>
    <lineage>
        <taxon>Bacteria</taxon>
        <taxon>Bacillati</taxon>
        <taxon>Bacillota</taxon>
        <taxon>Bacilli</taxon>
        <taxon>Bacillales</taxon>
        <taxon>Caryophanaceae</taxon>
        <taxon>Filibacter</taxon>
    </lineage>
</organism>
<dbReference type="AlphaFoldDB" id="A0A3P5WG79"/>
<sequence length="62" mass="7073">MSKKKTMWFEVAEGESVDDCLKRMAAEGYTVAGKKEEPLFKEVDGEYVPIRQLIKFKGTLSE</sequence>
<dbReference type="InterPro" id="IPR025930">
    <property type="entry name" value="NETI"/>
</dbReference>
<dbReference type="Proteomes" id="UP000270468">
    <property type="component" value="Unassembled WGS sequence"/>
</dbReference>
<dbReference type="RefSeq" id="WP_124069211.1">
    <property type="nucleotide sequence ID" value="NZ_CBCRXF010000009.1"/>
</dbReference>